<evidence type="ECO:0000256" key="1">
    <source>
        <dbReference type="SAM" id="Phobius"/>
    </source>
</evidence>
<comment type="caution">
    <text evidence="2">The sequence shown here is derived from an EMBL/GenBank/DDBJ whole genome shotgun (WGS) entry which is preliminary data.</text>
</comment>
<keyword evidence="1" id="KW-0812">Transmembrane</keyword>
<gene>
    <name evidence="2" type="ORF">ACFPFW_15830</name>
</gene>
<dbReference type="InterPro" id="IPR016990">
    <property type="entry name" value="UCP032162_TM"/>
</dbReference>
<dbReference type="Pfam" id="PF10003">
    <property type="entry name" value="DUF2244"/>
    <property type="match status" value="1"/>
</dbReference>
<proteinExistence type="predicted"/>
<dbReference type="Proteomes" id="UP001595796">
    <property type="component" value="Unassembled WGS sequence"/>
</dbReference>
<dbReference type="EMBL" id="JBHSJF010000008">
    <property type="protein sequence ID" value="MFC5069487.1"/>
    <property type="molecule type" value="Genomic_DNA"/>
</dbReference>
<evidence type="ECO:0000313" key="2">
    <source>
        <dbReference type="EMBL" id="MFC5069487.1"/>
    </source>
</evidence>
<dbReference type="InterPro" id="IPR019253">
    <property type="entry name" value="DUF2244_TM"/>
</dbReference>
<keyword evidence="1" id="KW-0472">Membrane</keyword>
<accession>A0ABV9Z4H3</accession>
<name>A0ABV9Z4H3_9HYPH</name>
<organism evidence="2 3">
    <name type="scientific">Flaviflagellibacter deserti</name>
    <dbReference type="NCBI Taxonomy" id="2267266"/>
    <lineage>
        <taxon>Bacteria</taxon>
        <taxon>Pseudomonadati</taxon>
        <taxon>Pseudomonadota</taxon>
        <taxon>Alphaproteobacteria</taxon>
        <taxon>Hyphomicrobiales</taxon>
        <taxon>Flaviflagellibacter</taxon>
    </lineage>
</organism>
<reference evidence="3" key="1">
    <citation type="journal article" date="2019" name="Int. J. Syst. Evol. Microbiol.">
        <title>The Global Catalogue of Microorganisms (GCM) 10K type strain sequencing project: providing services to taxonomists for standard genome sequencing and annotation.</title>
        <authorList>
            <consortium name="The Broad Institute Genomics Platform"/>
            <consortium name="The Broad Institute Genome Sequencing Center for Infectious Disease"/>
            <person name="Wu L."/>
            <person name="Ma J."/>
        </authorList>
    </citation>
    <scope>NUCLEOTIDE SEQUENCE [LARGE SCALE GENOMIC DNA]</scope>
    <source>
        <strain evidence="3">CGMCC 1.16444</strain>
    </source>
</reference>
<protein>
    <submittedName>
        <fullName evidence="2">DUF2244 domain-containing protein</fullName>
    </submittedName>
</protein>
<sequence length="164" mass="18784">MEPGNPSDPLYQTVLRPHRSLSPRGFRILMIAVGLGSAFASLPFFIMGAWPVVGFFGLDVLLLYWAFKWSYRTARAREEVILTWFELTVRKISHWGQASEWHFNPAWVRLHREVDDDYGLMRLAIAERQRLLDVGGFLAPVERAAFADEFGRALGEAKRGPTYN</sequence>
<keyword evidence="1" id="KW-1133">Transmembrane helix</keyword>
<feature type="transmembrane region" description="Helical" evidence="1">
    <location>
        <begin position="48"/>
        <end position="67"/>
    </location>
</feature>
<dbReference type="RefSeq" id="WP_114958310.1">
    <property type="nucleotide sequence ID" value="NZ_JBHSJF010000008.1"/>
</dbReference>
<evidence type="ECO:0000313" key="3">
    <source>
        <dbReference type="Proteomes" id="UP001595796"/>
    </source>
</evidence>
<dbReference type="PIRSF" id="PIRSF032162">
    <property type="entry name" value="UCP032162_imp"/>
    <property type="match status" value="1"/>
</dbReference>
<keyword evidence="3" id="KW-1185">Reference proteome</keyword>